<dbReference type="SMART" id="SM00248">
    <property type="entry name" value="ANK"/>
    <property type="match status" value="3"/>
</dbReference>
<organism evidence="3 4">
    <name type="scientific">Colletotrichum sublineola</name>
    <name type="common">Sorghum anthracnose fungus</name>
    <dbReference type="NCBI Taxonomy" id="1173701"/>
    <lineage>
        <taxon>Eukaryota</taxon>
        <taxon>Fungi</taxon>
        <taxon>Dikarya</taxon>
        <taxon>Ascomycota</taxon>
        <taxon>Pezizomycotina</taxon>
        <taxon>Sordariomycetes</taxon>
        <taxon>Hypocreomycetidae</taxon>
        <taxon>Glomerellales</taxon>
        <taxon>Glomerellaceae</taxon>
        <taxon>Colletotrichum</taxon>
        <taxon>Colletotrichum graminicola species complex</taxon>
    </lineage>
</organism>
<evidence type="ECO:0000256" key="1">
    <source>
        <dbReference type="PROSITE-ProRule" id="PRU00023"/>
    </source>
</evidence>
<keyword evidence="4" id="KW-1185">Reference proteome</keyword>
<evidence type="ECO:0000313" key="3">
    <source>
        <dbReference type="EMBL" id="KDN65715.1"/>
    </source>
</evidence>
<dbReference type="PROSITE" id="PS50088">
    <property type="entry name" value="ANK_REPEAT"/>
    <property type="match status" value="1"/>
</dbReference>
<dbReference type="SUPFAM" id="SSF48403">
    <property type="entry name" value="Ankyrin repeat"/>
    <property type="match status" value="1"/>
</dbReference>
<accession>A0A066XI95</accession>
<feature type="repeat" description="ANK" evidence="1">
    <location>
        <begin position="633"/>
        <end position="665"/>
    </location>
</feature>
<feature type="region of interest" description="Disordered" evidence="2">
    <location>
        <begin position="535"/>
        <end position="565"/>
    </location>
</feature>
<comment type="caution">
    <text evidence="3">The sequence shown here is derived from an EMBL/GenBank/DDBJ whole genome shotgun (WGS) entry which is preliminary data.</text>
</comment>
<dbReference type="Pfam" id="PF12796">
    <property type="entry name" value="Ank_2"/>
    <property type="match status" value="1"/>
</dbReference>
<dbReference type="STRING" id="1173701.A0A066XI95"/>
<dbReference type="PROSITE" id="PS50297">
    <property type="entry name" value="ANK_REP_REGION"/>
    <property type="match status" value="1"/>
</dbReference>
<dbReference type="AlphaFoldDB" id="A0A066XI95"/>
<dbReference type="OrthoDB" id="194358at2759"/>
<sequence length="716" mass="79507">MSASPSSSHATQTGRPSLWNDSSERRLARLYVYTTLPLKKIVEVVHKSTPGNKECPGKDSANKKLNSILDKEPRWLHPRTRTDMDRRISALDSSPTRQTTPENAFSPAYPRSISSDIRSSSRLSAVPDFKHESGNSPNLHDFQPFQHSRSSSSAGWGPHAAEPLPTLVTSEFASAPPPEIGIHRQSTTLTLQEVLSQYSTGFIRQVDKLLKRYTMPSNTMLNRSPVDKDRPGTADSNPASWIFEDNAPRGISDAGARPLPGDFLNLHRHINSRGFCTDGLFEHDSRSCFCHVSDELTEESWVTNVGPSPFAQQVLLSGTTPDGRLDSRDAFGNTILHLLAAGDAHHGHLFRAIKSSPNPSAANSAGQTFLHVLNDTWFSHKAESLFQLIEYLKYADFLYVRDVYGRNFCHVLHSKGPDILDQDTKNSLLKKFDAMEYCRRDAFGNIPESAPIGLPVRRAYTAAVGQEMAPAWDSRTLRQVSSPIEQQVALLKLVNDAYSNPRAQDTQGRNALHCLADAILSQDSLLAKFPQHANNTGAEAQQPAASSRKRKYNKPVLDKSLSDSSRDRLTARERIVVDLIDLGVDPNHYDKYGNTVLMAFVAQLPEDDDYKKPVDILAFLIKAGANVNARNRNGETALHIAVRRGKKLAMRTLAQNGANPQARDAEGRSVLEVADRMVTTSKHNIQYAHYEACHAWLSGQAKAVQFPTIHQEWEFK</sequence>
<feature type="compositionally biased region" description="Low complexity" evidence="2">
    <location>
        <begin position="111"/>
        <end position="124"/>
    </location>
</feature>
<dbReference type="InterPro" id="IPR036770">
    <property type="entry name" value="Ankyrin_rpt-contain_sf"/>
</dbReference>
<evidence type="ECO:0000256" key="2">
    <source>
        <dbReference type="SAM" id="MobiDB-lite"/>
    </source>
</evidence>
<feature type="compositionally biased region" description="Polar residues" evidence="2">
    <location>
        <begin position="535"/>
        <end position="545"/>
    </location>
</feature>
<reference evidence="4" key="1">
    <citation type="journal article" date="2014" name="Genome Announc.">
        <title>Draft genome sequence of Colletotrichum sublineola, a destructive pathogen of cultivated sorghum.</title>
        <authorList>
            <person name="Baroncelli R."/>
            <person name="Sanz-Martin J.M."/>
            <person name="Rech G.E."/>
            <person name="Sukno S.A."/>
            <person name="Thon M.R."/>
        </authorList>
    </citation>
    <scope>NUCLEOTIDE SEQUENCE [LARGE SCALE GENOMIC DNA]</scope>
    <source>
        <strain evidence="4">TX430BB</strain>
    </source>
</reference>
<dbReference type="PANTHER" id="PTHR24118:SF100">
    <property type="entry name" value="FYVE-TYPE DOMAIN-CONTAINING PROTEIN"/>
    <property type="match status" value="1"/>
</dbReference>
<gene>
    <name evidence="3" type="ORF">CSUB01_06171</name>
</gene>
<feature type="compositionally biased region" description="Polar residues" evidence="2">
    <location>
        <begin position="145"/>
        <end position="154"/>
    </location>
</feature>
<dbReference type="Gene3D" id="1.25.40.20">
    <property type="entry name" value="Ankyrin repeat-containing domain"/>
    <property type="match status" value="1"/>
</dbReference>
<feature type="non-terminal residue" evidence="3">
    <location>
        <position position="716"/>
    </location>
</feature>
<dbReference type="OMA" id="KEPRWLH"/>
<keyword evidence="1" id="KW-0040">ANK repeat</keyword>
<feature type="region of interest" description="Disordered" evidence="2">
    <location>
        <begin position="1"/>
        <end position="21"/>
    </location>
</feature>
<dbReference type="InterPro" id="IPR002110">
    <property type="entry name" value="Ankyrin_rpt"/>
</dbReference>
<feature type="region of interest" description="Disordered" evidence="2">
    <location>
        <begin position="220"/>
        <end position="241"/>
    </location>
</feature>
<dbReference type="Proteomes" id="UP000027238">
    <property type="component" value="Unassembled WGS sequence"/>
</dbReference>
<dbReference type="EMBL" id="JMSE01001002">
    <property type="protein sequence ID" value="KDN65715.1"/>
    <property type="molecule type" value="Genomic_DNA"/>
</dbReference>
<protein>
    <submittedName>
        <fullName evidence="3">Uncharacterized protein</fullName>
    </submittedName>
</protein>
<dbReference type="HOGENOM" id="CLU_007446_0_0_1"/>
<name>A0A066XI95_COLSU</name>
<feature type="compositionally biased region" description="Polar residues" evidence="2">
    <location>
        <begin position="91"/>
        <end position="103"/>
    </location>
</feature>
<evidence type="ECO:0000313" key="4">
    <source>
        <dbReference type="Proteomes" id="UP000027238"/>
    </source>
</evidence>
<feature type="region of interest" description="Disordered" evidence="2">
    <location>
        <begin position="49"/>
        <end position="68"/>
    </location>
</feature>
<feature type="compositionally biased region" description="Basic and acidic residues" evidence="2">
    <location>
        <begin position="556"/>
        <end position="565"/>
    </location>
</feature>
<dbReference type="PANTHER" id="PTHR24118">
    <property type="entry name" value="POTE ANKYRIN DOMAIN"/>
    <property type="match status" value="1"/>
</dbReference>
<feature type="region of interest" description="Disordered" evidence="2">
    <location>
        <begin position="88"/>
        <end position="159"/>
    </location>
</feature>
<dbReference type="eggNOG" id="KOG4177">
    <property type="taxonomic scope" value="Eukaryota"/>
</dbReference>
<proteinExistence type="predicted"/>